<dbReference type="KEGG" id="harc:HARCEL1_08300"/>
<dbReference type="EMBL" id="CP028858">
    <property type="protein sequence ID" value="AWB27709.1"/>
    <property type="molecule type" value="Genomic_DNA"/>
</dbReference>
<name>A0A2R4X1N4_9EURY</name>
<reference evidence="2 3" key="1">
    <citation type="submission" date="2018-04" db="EMBL/GenBank/DDBJ databases">
        <title>Halococcoides cellulosivorans gen. nov., sp. nov., an extremely halophilic cellulose-utilizing haloarchaeon from hypersaline lakes.</title>
        <authorList>
            <person name="Sorokin D.Y."/>
            <person name="Toshchakov S.V."/>
            <person name="Samarov N.I."/>
            <person name="Korzhenkov A."/>
            <person name="Kublanov I.V."/>
        </authorList>
    </citation>
    <scope>NUCLEOTIDE SEQUENCE [LARGE SCALE GENOMIC DNA]</scope>
    <source>
        <strain evidence="2 3">HArcel1</strain>
    </source>
</reference>
<gene>
    <name evidence="2" type="ORF">HARCEL1_08300</name>
</gene>
<accession>A0A2R4X1N4</accession>
<sequence length="211" mass="23371">MPSGHDSTRTAEVSGVFLDAIPTTLDRACGSCHTVVSSILAAEAVADPVSTDWYPLADGLAVYDRIEADVGRYTLFRIGRGLARSMDWPPEIATIDDALPLLADQYDRYHRGTESWAITLESDQQGTGKITFKTPYPRVLEAGLVRGVDDQFGTEDTYLAVRRGPCEECLSVRWWDEEITHVDRLVPRMTRGDDLDPDLRRASRAGTPASR</sequence>
<dbReference type="GeneID" id="36512501"/>
<dbReference type="Proteomes" id="UP000244727">
    <property type="component" value="Chromosome"/>
</dbReference>
<evidence type="ECO:0000256" key="1">
    <source>
        <dbReference type="SAM" id="MobiDB-lite"/>
    </source>
</evidence>
<evidence type="ECO:0000313" key="2">
    <source>
        <dbReference type="EMBL" id="AWB27709.1"/>
    </source>
</evidence>
<organism evidence="2 3">
    <name type="scientific">Halococcoides cellulosivorans</name>
    <dbReference type="NCBI Taxonomy" id="1679096"/>
    <lineage>
        <taxon>Archaea</taxon>
        <taxon>Methanobacteriati</taxon>
        <taxon>Methanobacteriota</taxon>
        <taxon>Stenosarchaea group</taxon>
        <taxon>Halobacteria</taxon>
        <taxon>Halobacteriales</taxon>
        <taxon>Haloarculaceae</taxon>
        <taxon>Halococcoides</taxon>
    </lineage>
</organism>
<dbReference type="RefSeq" id="WP_108382285.1">
    <property type="nucleotide sequence ID" value="NZ_CP028858.1"/>
</dbReference>
<proteinExistence type="predicted"/>
<feature type="compositionally biased region" description="Basic and acidic residues" evidence="1">
    <location>
        <begin position="190"/>
        <end position="201"/>
    </location>
</feature>
<dbReference type="AlphaFoldDB" id="A0A2R4X1N4"/>
<evidence type="ECO:0000313" key="3">
    <source>
        <dbReference type="Proteomes" id="UP000244727"/>
    </source>
</evidence>
<protein>
    <submittedName>
        <fullName evidence="2">Uncharacterized protein</fullName>
    </submittedName>
</protein>
<keyword evidence="3" id="KW-1185">Reference proteome</keyword>
<feature type="region of interest" description="Disordered" evidence="1">
    <location>
        <begin position="190"/>
        <end position="211"/>
    </location>
</feature>